<evidence type="ECO:0000256" key="1">
    <source>
        <dbReference type="SAM" id="SignalP"/>
    </source>
</evidence>
<organism evidence="2 3">
    <name type="scientific">Paraburkholderia tuberum</name>
    <dbReference type="NCBI Taxonomy" id="157910"/>
    <lineage>
        <taxon>Bacteria</taxon>
        <taxon>Pseudomonadati</taxon>
        <taxon>Pseudomonadota</taxon>
        <taxon>Betaproteobacteria</taxon>
        <taxon>Burkholderiales</taxon>
        <taxon>Burkholderiaceae</taxon>
        <taxon>Paraburkholderia</taxon>
    </lineage>
</organism>
<protein>
    <recommendedName>
        <fullName evidence="4">Lipoprotein-attachment site-containing protein</fullName>
    </recommendedName>
</protein>
<evidence type="ECO:0008006" key="4">
    <source>
        <dbReference type="Google" id="ProtNLM"/>
    </source>
</evidence>
<keyword evidence="3" id="KW-1185">Reference proteome</keyword>
<sequence>MKKILALVILAATLGGALSGCIVVPGDDHPHHDHYYERY</sequence>
<gene>
    <name evidence="2" type="ORF">SAMN05445850_3624</name>
</gene>
<dbReference type="Proteomes" id="UP000199365">
    <property type="component" value="Unassembled WGS sequence"/>
</dbReference>
<proteinExistence type="predicted"/>
<dbReference type="PROSITE" id="PS51257">
    <property type="entry name" value="PROKAR_LIPOPROTEIN"/>
    <property type="match status" value="1"/>
</dbReference>
<dbReference type="AlphaFoldDB" id="A0A1H1HIV3"/>
<feature type="signal peptide" evidence="1">
    <location>
        <begin position="1"/>
        <end position="19"/>
    </location>
</feature>
<evidence type="ECO:0000313" key="2">
    <source>
        <dbReference type="EMBL" id="SDR25440.1"/>
    </source>
</evidence>
<feature type="chain" id="PRO_5011656061" description="Lipoprotein-attachment site-containing protein" evidence="1">
    <location>
        <begin position="20"/>
        <end position="39"/>
    </location>
</feature>
<evidence type="ECO:0000313" key="3">
    <source>
        <dbReference type="Proteomes" id="UP000199365"/>
    </source>
</evidence>
<keyword evidence="1" id="KW-0732">Signal</keyword>
<dbReference type="STRING" id="157910.SAMN05445850_3624"/>
<dbReference type="EMBL" id="FNKX01000001">
    <property type="protein sequence ID" value="SDR25440.1"/>
    <property type="molecule type" value="Genomic_DNA"/>
</dbReference>
<accession>A0A1H1HIV3</accession>
<reference evidence="3" key="1">
    <citation type="submission" date="2016-10" db="EMBL/GenBank/DDBJ databases">
        <authorList>
            <person name="Varghese N."/>
            <person name="Submissions S."/>
        </authorList>
    </citation>
    <scope>NUCLEOTIDE SEQUENCE [LARGE SCALE GENOMIC DNA]</scope>
    <source>
        <strain evidence="3">DUS833</strain>
    </source>
</reference>
<name>A0A1H1HIV3_9BURK</name>